<proteinExistence type="predicted"/>
<dbReference type="InterPro" id="IPR029068">
    <property type="entry name" value="Glyas_Bleomycin-R_OHBP_Dase"/>
</dbReference>
<organism evidence="2 3">
    <name type="scientific">Christiangramia echinicola</name>
    <dbReference type="NCBI Taxonomy" id="279359"/>
    <lineage>
        <taxon>Bacteria</taxon>
        <taxon>Pseudomonadati</taxon>
        <taxon>Bacteroidota</taxon>
        <taxon>Flavobacteriia</taxon>
        <taxon>Flavobacteriales</taxon>
        <taxon>Flavobacteriaceae</taxon>
        <taxon>Christiangramia</taxon>
    </lineage>
</organism>
<dbReference type="Pfam" id="PF00903">
    <property type="entry name" value="Glyoxalase"/>
    <property type="match status" value="1"/>
</dbReference>
<dbReference type="Gene3D" id="3.10.180.10">
    <property type="entry name" value="2,3-Dihydroxybiphenyl 1,2-Dioxygenase, domain 1"/>
    <property type="match status" value="1"/>
</dbReference>
<accession>A0A1H1RX97</accession>
<dbReference type="STRING" id="1250231.SAMN04488552_3060"/>
<keyword evidence="3" id="KW-1185">Reference proteome</keyword>
<dbReference type="InterPro" id="IPR004360">
    <property type="entry name" value="Glyas_Fos-R_dOase_dom"/>
</dbReference>
<dbReference type="EMBL" id="LT629745">
    <property type="protein sequence ID" value="SDS40362.1"/>
    <property type="molecule type" value="Genomic_DNA"/>
</dbReference>
<dbReference type="PROSITE" id="PS51819">
    <property type="entry name" value="VOC"/>
    <property type="match status" value="1"/>
</dbReference>
<evidence type="ECO:0000313" key="3">
    <source>
        <dbReference type="Proteomes" id="UP000198858"/>
    </source>
</evidence>
<evidence type="ECO:0000259" key="1">
    <source>
        <dbReference type="PROSITE" id="PS51819"/>
    </source>
</evidence>
<sequence>MLKNCEAFSTFSTNDMEKTRDFYGQVLGITLRENKMGLLELDPEHCSVLIYPKEDHQPADFTVLNFYVPDLEKQVDDLIEKGVKFETYEGNIKTNEKGIHRGPDSPAIAWFRDPAGNILSLIEQNN</sequence>
<gene>
    <name evidence="2" type="ORF">SAMN04488552_3060</name>
</gene>
<dbReference type="Proteomes" id="UP000198858">
    <property type="component" value="Chromosome I"/>
</dbReference>
<feature type="domain" description="VOC" evidence="1">
    <location>
        <begin position="1"/>
        <end position="124"/>
    </location>
</feature>
<dbReference type="SUPFAM" id="SSF54593">
    <property type="entry name" value="Glyoxalase/Bleomycin resistance protein/Dihydroxybiphenyl dioxygenase"/>
    <property type="match status" value="1"/>
</dbReference>
<dbReference type="RefSeq" id="WP_089663601.1">
    <property type="nucleotide sequence ID" value="NZ_LT629745.1"/>
</dbReference>
<dbReference type="AlphaFoldDB" id="A0A1H1RX97"/>
<name>A0A1H1RX97_9FLAO</name>
<dbReference type="InterPro" id="IPR037523">
    <property type="entry name" value="VOC_core"/>
</dbReference>
<protein>
    <recommendedName>
        <fullName evidence="1">VOC domain-containing protein</fullName>
    </recommendedName>
</protein>
<reference evidence="2 3" key="1">
    <citation type="submission" date="2016-10" db="EMBL/GenBank/DDBJ databases">
        <authorList>
            <person name="Varghese N."/>
            <person name="Submissions S."/>
        </authorList>
    </citation>
    <scope>NUCLEOTIDE SEQUENCE [LARGE SCALE GENOMIC DNA]</scope>
    <source>
        <strain evidence="2 3">Mar_2010_102</strain>
    </source>
</reference>
<evidence type="ECO:0000313" key="2">
    <source>
        <dbReference type="EMBL" id="SDS40362.1"/>
    </source>
</evidence>